<dbReference type="AlphaFoldDB" id="A0A640KGQ8"/>
<keyword evidence="4" id="KW-1185">Reference proteome</keyword>
<feature type="transmembrane region" description="Helical" evidence="2">
    <location>
        <begin position="6"/>
        <end position="33"/>
    </location>
</feature>
<dbReference type="Proteomes" id="UP000419144">
    <property type="component" value="Unassembled WGS sequence"/>
</dbReference>
<keyword evidence="2" id="KW-1133">Transmembrane helix</keyword>
<keyword evidence="2" id="KW-0812">Transmembrane</keyword>
<evidence type="ECO:0000313" key="4">
    <source>
        <dbReference type="Proteomes" id="UP000419144"/>
    </source>
</evidence>
<proteinExistence type="predicted"/>
<reference evidence="3" key="1">
    <citation type="submission" date="2019-11" db="EMBL/GenBank/DDBJ databases">
        <title>Leishmania tarentolae CDS.</title>
        <authorList>
            <person name="Goto Y."/>
            <person name="Yamagishi J."/>
        </authorList>
    </citation>
    <scope>NUCLEOTIDE SEQUENCE [LARGE SCALE GENOMIC DNA]</scope>
    <source>
        <strain evidence="3">Parrot Tar II</strain>
    </source>
</reference>
<feature type="compositionally biased region" description="Basic and acidic residues" evidence="1">
    <location>
        <begin position="55"/>
        <end position="65"/>
    </location>
</feature>
<evidence type="ECO:0000256" key="2">
    <source>
        <dbReference type="SAM" id="Phobius"/>
    </source>
</evidence>
<feature type="region of interest" description="Disordered" evidence="1">
    <location>
        <begin position="54"/>
        <end position="84"/>
    </location>
</feature>
<accession>A0A640KGQ8</accession>
<gene>
    <name evidence="3" type="ORF">LtaPh_3423200</name>
</gene>
<organism evidence="3 4">
    <name type="scientific">Leishmania tarentolae</name>
    <name type="common">Sauroleishmania tarentolae</name>
    <dbReference type="NCBI Taxonomy" id="5689"/>
    <lineage>
        <taxon>Eukaryota</taxon>
        <taxon>Discoba</taxon>
        <taxon>Euglenozoa</taxon>
        <taxon>Kinetoplastea</taxon>
        <taxon>Metakinetoplastina</taxon>
        <taxon>Trypanosomatida</taxon>
        <taxon>Trypanosomatidae</taxon>
        <taxon>Leishmaniinae</taxon>
        <taxon>Leishmania</taxon>
        <taxon>lizard Leishmania</taxon>
    </lineage>
</organism>
<keyword evidence="2" id="KW-0472">Membrane</keyword>
<evidence type="ECO:0000313" key="3">
    <source>
        <dbReference type="EMBL" id="GET88896.1"/>
    </source>
</evidence>
<dbReference type="EMBL" id="BLBS01000031">
    <property type="protein sequence ID" value="GET88896.1"/>
    <property type="molecule type" value="Genomic_DNA"/>
</dbReference>
<protein>
    <submittedName>
        <fullName evidence="3">Uncharacterized protein</fullName>
    </submittedName>
</protein>
<sequence>MNSDMFLLFGTMTTGIFGVVLVMLIGVSIVACSQHRQRMKDLRQQCEDLAVSTREMQRHPQRLTEMDNLSEDPNLFEDRGSNSS</sequence>
<evidence type="ECO:0000256" key="1">
    <source>
        <dbReference type="SAM" id="MobiDB-lite"/>
    </source>
</evidence>
<name>A0A640KGQ8_LEITA</name>
<dbReference type="VEuPathDB" id="TriTrypDB:LtaPh_3423200"/>
<dbReference type="OrthoDB" id="263282at2759"/>
<comment type="caution">
    <text evidence="3">The sequence shown here is derived from an EMBL/GenBank/DDBJ whole genome shotgun (WGS) entry which is preliminary data.</text>
</comment>